<dbReference type="AlphaFoldDB" id="A0A7W5HK88"/>
<keyword evidence="9" id="KW-1185">Reference proteome</keyword>
<protein>
    <recommendedName>
        <fullName evidence="2">diguanylate cyclase</fullName>
        <ecNumber evidence="2">2.7.7.65</ecNumber>
    </recommendedName>
</protein>
<evidence type="ECO:0000256" key="3">
    <source>
        <dbReference type="ARBA" id="ARBA00034247"/>
    </source>
</evidence>
<dbReference type="NCBIfam" id="TIGR00254">
    <property type="entry name" value="GGDEF"/>
    <property type="match status" value="1"/>
</dbReference>
<dbReference type="PANTHER" id="PTHR45138:SF9">
    <property type="entry name" value="DIGUANYLATE CYCLASE DGCM-RELATED"/>
    <property type="match status" value="1"/>
</dbReference>
<dbReference type="EMBL" id="JACHXR010000001">
    <property type="protein sequence ID" value="MBB3229839.1"/>
    <property type="molecule type" value="Genomic_DNA"/>
</dbReference>
<feature type="transmembrane region" description="Helical" evidence="5">
    <location>
        <begin position="184"/>
        <end position="203"/>
    </location>
</feature>
<feature type="transmembrane region" description="Helical" evidence="5">
    <location>
        <begin position="332"/>
        <end position="354"/>
    </location>
</feature>
<dbReference type="InterPro" id="IPR000160">
    <property type="entry name" value="GGDEF_dom"/>
</dbReference>
<feature type="domain" description="GGDEF" evidence="7">
    <location>
        <begin position="447"/>
        <end position="580"/>
    </location>
</feature>
<evidence type="ECO:0000256" key="1">
    <source>
        <dbReference type="ARBA" id="ARBA00001946"/>
    </source>
</evidence>
<proteinExistence type="predicted"/>
<dbReference type="InterPro" id="IPR029787">
    <property type="entry name" value="Nucleotide_cyclase"/>
</dbReference>
<comment type="caution">
    <text evidence="8">The sequence shown here is derived from an EMBL/GenBank/DDBJ whole genome shotgun (WGS) entry which is preliminary data.</text>
</comment>
<keyword evidence="4" id="KW-0175">Coiled coil</keyword>
<dbReference type="InterPro" id="IPR050469">
    <property type="entry name" value="Diguanylate_Cyclase"/>
</dbReference>
<dbReference type="GO" id="GO:1902201">
    <property type="term" value="P:negative regulation of bacterial-type flagellum-dependent cell motility"/>
    <property type="evidence" value="ECO:0007669"/>
    <property type="project" value="TreeGrafter"/>
</dbReference>
<comment type="cofactor">
    <cofactor evidence="1">
        <name>Mg(2+)</name>
        <dbReference type="ChEBI" id="CHEBI:18420"/>
    </cofactor>
</comment>
<reference evidence="8 9" key="1">
    <citation type="submission" date="2020-08" db="EMBL/GenBank/DDBJ databases">
        <title>Genomic Encyclopedia of Type Strains, Phase III (KMG-III): the genomes of soil and plant-associated and newly described type strains.</title>
        <authorList>
            <person name="Whitman W."/>
        </authorList>
    </citation>
    <scope>NUCLEOTIDE SEQUENCE [LARGE SCALE GENOMIC DNA]</scope>
    <source>
        <strain evidence="8 9">CECT 7744</strain>
    </source>
</reference>
<keyword evidence="5" id="KW-0812">Transmembrane</keyword>
<evidence type="ECO:0000256" key="5">
    <source>
        <dbReference type="SAM" id="Phobius"/>
    </source>
</evidence>
<dbReference type="Pfam" id="PF00990">
    <property type="entry name" value="GGDEF"/>
    <property type="match status" value="1"/>
</dbReference>
<feature type="chain" id="PRO_5030992612" description="diguanylate cyclase" evidence="6">
    <location>
        <begin position="27"/>
        <end position="580"/>
    </location>
</feature>
<feature type="transmembrane region" description="Helical" evidence="5">
    <location>
        <begin position="301"/>
        <end position="320"/>
    </location>
</feature>
<evidence type="ECO:0000256" key="6">
    <source>
        <dbReference type="SAM" id="SignalP"/>
    </source>
</evidence>
<evidence type="ECO:0000259" key="7">
    <source>
        <dbReference type="PROSITE" id="PS50887"/>
    </source>
</evidence>
<evidence type="ECO:0000313" key="9">
    <source>
        <dbReference type="Proteomes" id="UP000518892"/>
    </source>
</evidence>
<dbReference type="GO" id="GO:0005886">
    <property type="term" value="C:plasma membrane"/>
    <property type="evidence" value="ECO:0007669"/>
    <property type="project" value="TreeGrafter"/>
</dbReference>
<dbReference type="RefSeq" id="WP_183382313.1">
    <property type="nucleotide sequence ID" value="NZ_JACHXR010000001.1"/>
</dbReference>
<keyword evidence="5" id="KW-1133">Transmembrane helix</keyword>
<feature type="transmembrane region" description="Helical" evidence="5">
    <location>
        <begin position="210"/>
        <end position="226"/>
    </location>
</feature>
<dbReference type="InterPro" id="IPR043128">
    <property type="entry name" value="Rev_trsase/Diguanyl_cyclase"/>
</dbReference>
<dbReference type="PANTHER" id="PTHR45138">
    <property type="entry name" value="REGULATORY COMPONENTS OF SENSORY TRANSDUCTION SYSTEM"/>
    <property type="match status" value="1"/>
</dbReference>
<feature type="signal peptide" evidence="6">
    <location>
        <begin position="1"/>
        <end position="26"/>
    </location>
</feature>
<sequence length="580" mass="64062">MRRPPLSLCCALLWLLSAALTPQAQASVKPLEAGWEYRWGDSPRLADGTPAWTRPGTDEAAWQPIAFPSNPPDRRDRQHVWFRVPLPDGAWRDPVVYIYSVDLIVEAYLDGERIYRHGTFDAEGKGRFAGWPWHMLELPEDFAGQALYFRIFSDYSDIGLWGEVKLMERAELLGYVIEHSAADLVISGVCLLLALLAGSFALIQANRHSFAATALFSLATGTMILAETQASQLLLAAPLLWDTLAAAGYFTLPIAIGLLLEHWFEDTRRQLIRRIWQLHLGYLVLAIGAASLGWINLSSTFPVFDALLVVNLTLLLAIIAPRLRQLDRGQKAILATYALFGLLLLGDMAVAHGLVPWTRVPVSAGALAFALAIVGISLADYARTQQALKRLNQRLEQEVAERTAQLQRLVKRLEVFSYTDTLTGLHNRRYFDELLEHDAAQAKRHGRALTLIMIDIDHFKHFNDDFGHEAGDTVLAGVASCLAQHFREADVVCRLGGEEFAVLLSDADADAARGRVDALMARLAGTVYHYREATLGPISVSCGIASYPFHADDPLALIGLADKALYAAKHGGRARSHVYA</sequence>
<name>A0A7W5HK88_9GAMM</name>
<comment type="catalytic activity">
    <reaction evidence="3">
        <text>2 GTP = 3',3'-c-di-GMP + 2 diphosphate</text>
        <dbReference type="Rhea" id="RHEA:24898"/>
        <dbReference type="ChEBI" id="CHEBI:33019"/>
        <dbReference type="ChEBI" id="CHEBI:37565"/>
        <dbReference type="ChEBI" id="CHEBI:58805"/>
        <dbReference type="EC" id="2.7.7.65"/>
    </reaction>
</comment>
<keyword evidence="5" id="KW-0472">Membrane</keyword>
<dbReference type="PROSITE" id="PS50887">
    <property type="entry name" value="GGDEF"/>
    <property type="match status" value="1"/>
</dbReference>
<dbReference type="GO" id="GO:0052621">
    <property type="term" value="F:diguanylate cyclase activity"/>
    <property type="evidence" value="ECO:0007669"/>
    <property type="project" value="UniProtKB-EC"/>
</dbReference>
<dbReference type="FunFam" id="3.30.70.270:FF:000001">
    <property type="entry name" value="Diguanylate cyclase domain protein"/>
    <property type="match status" value="1"/>
</dbReference>
<evidence type="ECO:0000256" key="2">
    <source>
        <dbReference type="ARBA" id="ARBA00012528"/>
    </source>
</evidence>
<accession>A0A7W5HK88</accession>
<dbReference type="GO" id="GO:0043709">
    <property type="term" value="P:cell adhesion involved in single-species biofilm formation"/>
    <property type="evidence" value="ECO:0007669"/>
    <property type="project" value="TreeGrafter"/>
</dbReference>
<dbReference type="CDD" id="cd01949">
    <property type="entry name" value="GGDEF"/>
    <property type="match status" value="1"/>
</dbReference>
<dbReference type="SMART" id="SM00267">
    <property type="entry name" value="GGDEF"/>
    <property type="match status" value="1"/>
</dbReference>
<organism evidence="8 9">
    <name type="scientific">Halomonas stenophila</name>
    <dbReference type="NCBI Taxonomy" id="795312"/>
    <lineage>
        <taxon>Bacteria</taxon>
        <taxon>Pseudomonadati</taxon>
        <taxon>Pseudomonadota</taxon>
        <taxon>Gammaproteobacteria</taxon>
        <taxon>Oceanospirillales</taxon>
        <taxon>Halomonadaceae</taxon>
        <taxon>Halomonas</taxon>
    </lineage>
</organism>
<evidence type="ECO:0000256" key="4">
    <source>
        <dbReference type="SAM" id="Coils"/>
    </source>
</evidence>
<feature type="transmembrane region" description="Helical" evidence="5">
    <location>
        <begin position="276"/>
        <end position="295"/>
    </location>
</feature>
<feature type="transmembrane region" description="Helical" evidence="5">
    <location>
        <begin position="360"/>
        <end position="382"/>
    </location>
</feature>
<dbReference type="SUPFAM" id="SSF49785">
    <property type="entry name" value="Galactose-binding domain-like"/>
    <property type="match status" value="1"/>
</dbReference>
<dbReference type="Gene3D" id="3.30.70.270">
    <property type="match status" value="1"/>
</dbReference>
<evidence type="ECO:0000313" key="8">
    <source>
        <dbReference type="EMBL" id="MBB3229839.1"/>
    </source>
</evidence>
<dbReference type="Proteomes" id="UP000518892">
    <property type="component" value="Unassembled WGS sequence"/>
</dbReference>
<dbReference type="InterPro" id="IPR008979">
    <property type="entry name" value="Galactose-bd-like_sf"/>
</dbReference>
<feature type="transmembrane region" description="Helical" evidence="5">
    <location>
        <begin position="246"/>
        <end position="264"/>
    </location>
</feature>
<feature type="coiled-coil region" evidence="4">
    <location>
        <begin position="378"/>
        <end position="412"/>
    </location>
</feature>
<gene>
    <name evidence="8" type="ORF">FHR97_000654</name>
</gene>
<dbReference type="EC" id="2.7.7.65" evidence="2"/>
<keyword evidence="6" id="KW-0732">Signal</keyword>
<dbReference type="SUPFAM" id="SSF55073">
    <property type="entry name" value="Nucleotide cyclase"/>
    <property type="match status" value="1"/>
</dbReference>